<reference evidence="2 3" key="1">
    <citation type="journal article" date="2018" name="New Phytol.">
        <title>Phylogenomics of Endogonaceae and evolution of mycorrhizas within Mucoromycota.</title>
        <authorList>
            <person name="Chang Y."/>
            <person name="Desiro A."/>
            <person name="Na H."/>
            <person name="Sandor L."/>
            <person name="Lipzen A."/>
            <person name="Clum A."/>
            <person name="Barry K."/>
            <person name="Grigoriev I.V."/>
            <person name="Martin F.M."/>
            <person name="Stajich J.E."/>
            <person name="Smith M.E."/>
            <person name="Bonito G."/>
            <person name="Spatafora J.W."/>
        </authorList>
    </citation>
    <scope>NUCLEOTIDE SEQUENCE [LARGE SCALE GENOMIC DNA]</scope>
    <source>
        <strain evidence="2 3">GMNB39</strain>
    </source>
</reference>
<name>A0A433D3D5_9FUNG</name>
<dbReference type="InterPro" id="IPR006016">
    <property type="entry name" value="UspA"/>
</dbReference>
<sequence>MSTPTPRKVLLAYDHSRNSDHAVDVCIAQNLIQKAELDHIIVVMVVNEELSHVYNSIELQAAHYGANWLAEDYDRRIKAVEMGAQGVVSDVVRKLKGLGYTAEGVILRGEPREELLIYCTKHHIDLLIAGSRGLGFFKRQLLGSVTDHLAHHLTTTNLLIIKPAEEHKTNATVAPETTPPVAATE</sequence>
<dbReference type="Gene3D" id="3.40.50.620">
    <property type="entry name" value="HUPs"/>
    <property type="match status" value="1"/>
</dbReference>
<dbReference type="EMBL" id="RBNI01007439">
    <property type="protein sequence ID" value="RUP45348.1"/>
    <property type="molecule type" value="Genomic_DNA"/>
</dbReference>
<evidence type="ECO:0000259" key="1">
    <source>
        <dbReference type="Pfam" id="PF00582"/>
    </source>
</evidence>
<dbReference type="InterPro" id="IPR014729">
    <property type="entry name" value="Rossmann-like_a/b/a_fold"/>
</dbReference>
<dbReference type="InterPro" id="IPR006015">
    <property type="entry name" value="Universal_stress_UspA"/>
</dbReference>
<keyword evidence="3" id="KW-1185">Reference proteome</keyword>
<protein>
    <recommendedName>
        <fullName evidence="1">UspA domain-containing protein</fullName>
    </recommendedName>
</protein>
<evidence type="ECO:0000313" key="2">
    <source>
        <dbReference type="EMBL" id="RUP45348.1"/>
    </source>
</evidence>
<dbReference type="PANTHER" id="PTHR31964:SF113">
    <property type="entry name" value="USPA DOMAIN-CONTAINING PROTEIN"/>
    <property type="match status" value="1"/>
</dbReference>
<dbReference type="Proteomes" id="UP000268093">
    <property type="component" value="Unassembled WGS sequence"/>
</dbReference>
<dbReference type="PRINTS" id="PR01438">
    <property type="entry name" value="UNVRSLSTRESS"/>
</dbReference>
<organism evidence="2 3">
    <name type="scientific">Jimgerdemannia flammicorona</name>
    <dbReference type="NCBI Taxonomy" id="994334"/>
    <lineage>
        <taxon>Eukaryota</taxon>
        <taxon>Fungi</taxon>
        <taxon>Fungi incertae sedis</taxon>
        <taxon>Mucoromycota</taxon>
        <taxon>Mucoromycotina</taxon>
        <taxon>Endogonomycetes</taxon>
        <taxon>Endogonales</taxon>
        <taxon>Endogonaceae</taxon>
        <taxon>Jimgerdemannia</taxon>
    </lineage>
</organism>
<dbReference type="SUPFAM" id="SSF52402">
    <property type="entry name" value="Adenine nucleotide alpha hydrolases-like"/>
    <property type="match status" value="1"/>
</dbReference>
<dbReference type="CDD" id="cd23659">
    <property type="entry name" value="USP_At3g01520-like"/>
    <property type="match status" value="1"/>
</dbReference>
<evidence type="ECO:0000313" key="3">
    <source>
        <dbReference type="Proteomes" id="UP000268093"/>
    </source>
</evidence>
<gene>
    <name evidence="2" type="ORF">BC936DRAFT_148285</name>
</gene>
<comment type="caution">
    <text evidence="2">The sequence shown here is derived from an EMBL/GenBank/DDBJ whole genome shotgun (WGS) entry which is preliminary data.</text>
</comment>
<proteinExistence type="predicted"/>
<dbReference type="Pfam" id="PF00582">
    <property type="entry name" value="Usp"/>
    <property type="match status" value="1"/>
</dbReference>
<feature type="domain" description="UspA" evidence="1">
    <location>
        <begin position="7"/>
        <end position="155"/>
    </location>
</feature>
<dbReference type="OrthoDB" id="843225at2759"/>
<dbReference type="PANTHER" id="PTHR31964">
    <property type="entry name" value="ADENINE NUCLEOTIDE ALPHA HYDROLASES-LIKE SUPERFAMILY PROTEIN"/>
    <property type="match status" value="1"/>
</dbReference>
<accession>A0A433D3D5</accession>
<dbReference type="AlphaFoldDB" id="A0A433D3D5"/>